<organism evidence="2 3">
    <name type="scientific">Canna indica</name>
    <name type="common">Indian-shot</name>
    <dbReference type="NCBI Taxonomy" id="4628"/>
    <lineage>
        <taxon>Eukaryota</taxon>
        <taxon>Viridiplantae</taxon>
        <taxon>Streptophyta</taxon>
        <taxon>Embryophyta</taxon>
        <taxon>Tracheophyta</taxon>
        <taxon>Spermatophyta</taxon>
        <taxon>Magnoliopsida</taxon>
        <taxon>Liliopsida</taxon>
        <taxon>Zingiberales</taxon>
        <taxon>Cannaceae</taxon>
        <taxon>Canna</taxon>
    </lineage>
</organism>
<accession>A0AAQ3KQC2</accession>
<evidence type="ECO:0000313" key="2">
    <source>
        <dbReference type="EMBL" id="WOL12745.1"/>
    </source>
</evidence>
<keyword evidence="3" id="KW-1185">Reference proteome</keyword>
<evidence type="ECO:0000313" key="3">
    <source>
        <dbReference type="Proteomes" id="UP001327560"/>
    </source>
</evidence>
<keyword evidence="1" id="KW-0472">Membrane</keyword>
<dbReference type="Proteomes" id="UP001327560">
    <property type="component" value="Chromosome 7"/>
</dbReference>
<reference evidence="2 3" key="1">
    <citation type="submission" date="2023-10" db="EMBL/GenBank/DDBJ databases">
        <title>Chromosome-scale genome assembly provides insights into flower coloration mechanisms of Canna indica.</title>
        <authorList>
            <person name="Li C."/>
        </authorList>
    </citation>
    <scope>NUCLEOTIDE SEQUENCE [LARGE SCALE GENOMIC DNA]</scope>
    <source>
        <tissue evidence="2">Flower</tissue>
    </source>
</reference>
<keyword evidence="1" id="KW-1133">Transmembrane helix</keyword>
<sequence>MGTEDLPFEVDQLFGLKLYLHLLPLTVIQQANEIELVMWSMEAQSSFDPTKALAFFILKQTAQASIVMPLAISLPLSQILMYLFALALHCLQPSPLPTGPNMLL</sequence>
<feature type="transmembrane region" description="Helical" evidence="1">
    <location>
        <begin position="66"/>
        <end position="88"/>
    </location>
</feature>
<dbReference type="EMBL" id="CP136896">
    <property type="protein sequence ID" value="WOL12745.1"/>
    <property type="molecule type" value="Genomic_DNA"/>
</dbReference>
<gene>
    <name evidence="2" type="ORF">Cni_G21512</name>
</gene>
<name>A0AAQ3KQC2_9LILI</name>
<keyword evidence="1" id="KW-0812">Transmembrane</keyword>
<evidence type="ECO:0000256" key="1">
    <source>
        <dbReference type="SAM" id="Phobius"/>
    </source>
</evidence>
<proteinExistence type="predicted"/>
<protein>
    <submittedName>
        <fullName evidence="2">Uncharacterized protein</fullName>
    </submittedName>
</protein>
<dbReference type="AlphaFoldDB" id="A0AAQ3KQC2"/>